<feature type="compositionally biased region" description="Basic and acidic residues" evidence="4">
    <location>
        <begin position="1278"/>
        <end position="1290"/>
    </location>
</feature>
<evidence type="ECO:0000256" key="4">
    <source>
        <dbReference type="SAM" id="MobiDB-lite"/>
    </source>
</evidence>
<accession>A0A078B5Y4</accession>
<gene>
    <name evidence="6" type="primary">Contig11571.g12386</name>
    <name evidence="6" type="ORF">STYLEM_18028</name>
</gene>
<dbReference type="InterPro" id="IPR006212">
    <property type="entry name" value="Furin_repeat"/>
</dbReference>
<evidence type="ECO:0000256" key="1">
    <source>
        <dbReference type="ARBA" id="ARBA00022729"/>
    </source>
</evidence>
<name>A0A078B5Y4_STYLE</name>
<sequence length="1358" mass="152724">MTTVLVQVFIFSHTQIIILDTYESTTNWGLPISASKVKVDTSVANSQVDPQITFLCLEVDQDSNFIVTAKIDQIEQSNQIQGFKAQSGWTWFAITVSELFQYSTITLFASNDAYTGQVAATPFKSESFILDGIYGVVGTPDPSTSSNILSIGCQFDSYSNCNKPLSGYFFELKIWEDKALTSVQLAFEVKMTCTGSCSVCPSVDSKCFDQRSLTILDLDLEIDAQTVTDTSGNSYDFLQGNTVTVGASDGDPIRIPFQGMRFSSTSFLLKQTPTIPIPNGITVETWFRFDFNNSVTQGDLQYIYQAIRQDSNKLEIAVDYTLLKIRLNNQEVNLFVNWTLSTNWRYLAVTLVKTYQDSHSYTKPVGISQVKVYLDNTLLATTSGQTFKEQLENSEQKLALFAINQLLLLFQHVIFINFTNLACIANGKTTSCNICDKTTNQCFSSCGFNTLDNLCTPCDWKCSYCFGTAATCSACDTTKNLIGTAPTCSCAAGFVQISNQCQACNKNCALCLDTTNSNCPVCSTNAYLFAGKQCLEECPYGYMKDSSYHQCHFDTNKLIEPVYQLDYLNKGCDPTQYSAGSICSSCHSSCYTCAGGSSTDCTSCVLGKYLYDSTCSTCDATGMIIGSSGQCVEICGDGKNFGLFDCDDGNNSDGDGCSGSCEIETDWTCSGGSKTTADTCKLSQINIESLQSTENNNIILILSKPAFIIDDLTEEDIEIQIQKYDGTYVSNFEALFQKIQEMPTQKIFVQLKINEFLQGKEKSSKVRMIYKKSGKIFDTRLNELSTYSDAFTYIGKNFPEMDQTEKDAIKSMGIINNLAIIIIIGMTSFLSVKYNSSNQPAFLIFFGMQEMLYTLLYSFDYPLDMKFYWKYFTWLQLEFPNMIQNNLNADSFIVNNNLKILIWFTYTLLFLIFSCIKRKISHKKSEQVMNQFLFSSTISFFMCCLMPFGQASFIEIQNIKKTLPFKLASVSSAFFVLATIFFFLYSITLISVKAGSHYHNERFLKKYLSILKPFKAKQICLLYYPLYCWKRFIQIIITALFIDDPVLQALAVALLQAMFLIYVFSARPFQSTYNNVLSLISQLFPFLISIYSISFDGSTNDPEKAFNFGWGAILMVSVYCLSYFAFAIIANVYHVLDRAEFAQRYTQEIEDKIRMTILSIFYRKGAAVDKMKQTKQNFVQEEQISILKKRSEPIKEQAPPPIVDSFTPSQQPIVIKNNQFTMPLGINDDKKTNIPVFQSSNKMNQKNNNAILPPIDGHKTQLDPKALVTPDNANAKEGFFKNKDAKMKKDEDEEDDDEDADHSKFGIDMSSAVQEMNNSKRKTKKVKKKVKTKKKKNLLGETVGPEASKDQKNEYHLI</sequence>
<dbReference type="Gene3D" id="2.10.220.10">
    <property type="entry name" value="Hormone Receptor, Insulin-like Growth Factor Receptor 1, Chain A, domain 2"/>
    <property type="match status" value="1"/>
</dbReference>
<dbReference type="InterPro" id="IPR011936">
    <property type="entry name" value="Myxo_disulph_rpt"/>
</dbReference>
<evidence type="ECO:0000313" key="6">
    <source>
        <dbReference type="EMBL" id="CDW88903.1"/>
    </source>
</evidence>
<dbReference type="OrthoDB" id="27819at2759"/>
<evidence type="ECO:0000256" key="3">
    <source>
        <dbReference type="ARBA" id="ARBA00023157"/>
    </source>
</evidence>
<feature type="transmembrane region" description="Helical" evidence="5">
    <location>
        <begin position="900"/>
        <end position="916"/>
    </location>
</feature>
<evidence type="ECO:0000256" key="2">
    <source>
        <dbReference type="ARBA" id="ARBA00022737"/>
    </source>
</evidence>
<keyword evidence="5" id="KW-0812">Transmembrane</keyword>
<keyword evidence="1" id="KW-0732">Signal</keyword>
<dbReference type="InParanoid" id="A0A078B5Y4"/>
<dbReference type="SMART" id="SM00261">
    <property type="entry name" value="FU"/>
    <property type="match status" value="3"/>
</dbReference>
<feature type="transmembrane region" description="Helical" evidence="5">
    <location>
        <begin position="1047"/>
        <end position="1064"/>
    </location>
</feature>
<evidence type="ECO:0000313" key="7">
    <source>
        <dbReference type="Proteomes" id="UP000039865"/>
    </source>
</evidence>
<evidence type="ECO:0000256" key="5">
    <source>
        <dbReference type="SAM" id="Phobius"/>
    </source>
</evidence>
<dbReference type="CDD" id="cd00064">
    <property type="entry name" value="FU"/>
    <property type="match status" value="2"/>
</dbReference>
<dbReference type="NCBIfam" id="TIGR02232">
    <property type="entry name" value="myxo_disulf_rpt"/>
    <property type="match status" value="1"/>
</dbReference>
<dbReference type="InterPro" id="IPR009030">
    <property type="entry name" value="Growth_fac_rcpt_cys_sf"/>
</dbReference>
<dbReference type="PANTHER" id="PTHR38934">
    <property type="entry name" value="HYPHALLY REGULATED CELL WALL PROTEIN 1"/>
    <property type="match status" value="1"/>
</dbReference>
<organism evidence="6 7">
    <name type="scientific">Stylonychia lemnae</name>
    <name type="common">Ciliate</name>
    <dbReference type="NCBI Taxonomy" id="5949"/>
    <lineage>
        <taxon>Eukaryota</taxon>
        <taxon>Sar</taxon>
        <taxon>Alveolata</taxon>
        <taxon>Ciliophora</taxon>
        <taxon>Intramacronucleata</taxon>
        <taxon>Spirotrichea</taxon>
        <taxon>Stichotrichia</taxon>
        <taxon>Sporadotrichida</taxon>
        <taxon>Oxytrichidae</taxon>
        <taxon>Stylonychinae</taxon>
        <taxon>Stylonychia</taxon>
    </lineage>
</organism>
<dbReference type="PANTHER" id="PTHR38934:SF6">
    <property type="entry name" value="CHROMOSOME UNDETERMINED SCAFFOLD_176, WHOLE GENOME SHOTGUN SEQUENCE"/>
    <property type="match status" value="1"/>
</dbReference>
<feature type="transmembrane region" description="Helical" evidence="5">
    <location>
        <begin position="814"/>
        <end position="834"/>
    </location>
</feature>
<protein>
    <submittedName>
        <fullName evidence="6">Uncharacterized protein</fullName>
    </submittedName>
</protein>
<proteinExistence type="predicted"/>
<feature type="transmembrane region" description="Helical" evidence="5">
    <location>
        <begin position="841"/>
        <end position="859"/>
    </location>
</feature>
<dbReference type="InterPro" id="IPR013320">
    <property type="entry name" value="ConA-like_dom_sf"/>
</dbReference>
<feature type="compositionally biased region" description="Basic residues" evidence="4">
    <location>
        <begin position="1319"/>
        <end position="1337"/>
    </location>
</feature>
<reference evidence="6 7" key="1">
    <citation type="submission" date="2014-06" db="EMBL/GenBank/DDBJ databases">
        <authorList>
            <person name="Swart Estienne"/>
        </authorList>
    </citation>
    <scope>NUCLEOTIDE SEQUENCE [LARGE SCALE GENOMIC DNA]</scope>
    <source>
        <strain evidence="6 7">130c</strain>
    </source>
</reference>
<feature type="transmembrane region" description="Helical" evidence="5">
    <location>
        <begin position="1076"/>
        <end position="1093"/>
    </location>
</feature>
<dbReference type="Proteomes" id="UP000039865">
    <property type="component" value="Unassembled WGS sequence"/>
</dbReference>
<feature type="transmembrane region" description="Helical" evidence="5">
    <location>
        <begin position="1021"/>
        <end position="1041"/>
    </location>
</feature>
<feature type="transmembrane region" description="Helical" evidence="5">
    <location>
        <begin position="968"/>
        <end position="992"/>
    </location>
</feature>
<feature type="transmembrane region" description="Helical" evidence="5">
    <location>
        <begin position="1113"/>
        <end position="1136"/>
    </location>
</feature>
<feature type="compositionally biased region" description="Basic and acidic residues" evidence="4">
    <location>
        <begin position="1347"/>
        <end position="1358"/>
    </location>
</feature>
<dbReference type="SUPFAM" id="SSF49899">
    <property type="entry name" value="Concanavalin A-like lectins/glucanases"/>
    <property type="match status" value="1"/>
</dbReference>
<feature type="compositionally biased region" description="Acidic residues" evidence="4">
    <location>
        <begin position="1291"/>
        <end position="1300"/>
    </location>
</feature>
<dbReference type="SUPFAM" id="SSF57184">
    <property type="entry name" value="Growth factor receptor domain"/>
    <property type="match status" value="2"/>
</dbReference>
<feature type="region of interest" description="Disordered" evidence="4">
    <location>
        <begin position="1269"/>
        <end position="1358"/>
    </location>
</feature>
<keyword evidence="7" id="KW-1185">Reference proteome</keyword>
<dbReference type="Gene3D" id="2.60.120.200">
    <property type="match status" value="1"/>
</dbReference>
<keyword evidence="3" id="KW-1015">Disulfide bond</keyword>
<keyword evidence="2" id="KW-0677">Repeat</keyword>
<keyword evidence="5" id="KW-0472">Membrane</keyword>
<dbReference type="EMBL" id="CCKQ01017015">
    <property type="protein sequence ID" value="CDW88903.1"/>
    <property type="molecule type" value="Genomic_DNA"/>
</dbReference>
<feature type="transmembrane region" description="Helical" evidence="5">
    <location>
        <begin position="928"/>
        <end position="948"/>
    </location>
</feature>
<keyword evidence="5" id="KW-1133">Transmembrane helix</keyword>